<protein>
    <submittedName>
        <fullName evidence="1">Uncharacterized protein</fullName>
    </submittedName>
</protein>
<organism evidence="1 2">
    <name type="scientific">Actinomyces johnsonii F0510</name>
    <dbReference type="NCBI Taxonomy" id="1227262"/>
    <lineage>
        <taxon>Bacteria</taxon>
        <taxon>Bacillati</taxon>
        <taxon>Actinomycetota</taxon>
        <taxon>Actinomycetes</taxon>
        <taxon>Actinomycetales</taxon>
        <taxon>Actinomycetaceae</taxon>
        <taxon>Actinomyces</taxon>
    </lineage>
</organism>
<name>U1QI55_9ACTO</name>
<dbReference type="AlphaFoldDB" id="U1QI55"/>
<sequence>MTMRVTIVGAYQRGEAVSLILAGVRETRFAAARDSSSRALAALAGLPERSGRFFDVDDESFFESLSALSFFLEAAVLLSEFFSDFAAFFSVLLPEFFFETFSELLSASSFVDFFSKATLGLLTGWGRWFETTPIHPGLA</sequence>
<evidence type="ECO:0000313" key="1">
    <source>
        <dbReference type="EMBL" id="ERH21861.1"/>
    </source>
</evidence>
<dbReference type="EMBL" id="AWSD01000043">
    <property type="protein sequence ID" value="ERH21861.1"/>
    <property type="molecule type" value="Genomic_DNA"/>
</dbReference>
<accession>U1QI55</accession>
<dbReference type="HOGENOM" id="CLU_1965822_0_0_11"/>
<reference evidence="1 2" key="1">
    <citation type="submission" date="2013-06" db="EMBL/GenBank/DDBJ databases">
        <authorList>
            <person name="Weinstock G."/>
            <person name="Sodergren E."/>
            <person name="Lobos E.A."/>
            <person name="Fulton L."/>
            <person name="Fulton R."/>
            <person name="Courtney L."/>
            <person name="Fronick C."/>
            <person name="O'Laughlin M."/>
            <person name="Godfrey J."/>
            <person name="Wilson R.M."/>
            <person name="Miner T."/>
            <person name="Farmer C."/>
            <person name="Delehaunty K."/>
            <person name="Cordes M."/>
            <person name="Minx P."/>
            <person name="Tomlinson C."/>
            <person name="Chen J."/>
            <person name="Wollam A."/>
            <person name="Pepin K.H."/>
            <person name="Bhonagiri V."/>
            <person name="Zhang X."/>
            <person name="Warren W."/>
            <person name="Mitreva M."/>
            <person name="Mardis E.R."/>
            <person name="Wilson R.K."/>
        </authorList>
    </citation>
    <scope>NUCLEOTIDE SEQUENCE [LARGE SCALE GENOMIC DNA]</scope>
    <source>
        <strain evidence="1 2">F0510</strain>
    </source>
</reference>
<proteinExistence type="predicted"/>
<evidence type="ECO:0000313" key="2">
    <source>
        <dbReference type="Proteomes" id="UP000016498"/>
    </source>
</evidence>
<comment type="caution">
    <text evidence="1">The sequence shown here is derived from an EMBL/GenBank/DDBJ whole genome shotgun (WGS) entry which is preliminary data.</text>
</comment>
<dbReference type="Proteomes" id="UP000016498">
    <property type="component" value="Unassembled WGS sequence"/>
</dbReference>
<gene>
    <name evidence="1" type="ORF">HMPREF1549_00415</name>
</gene>